<keyword evidence="4" id="KW-1185">Reference proteome</keyword>
<protein>
    <submittedName>
        <fullName evidence="3">Uncharacterized protein</fullName>
    </submittedName>
</protein>
<dbReference type="OrthoDB" id="4586072at2759"/>
<dbReference type="Proteomes" id="UP000078237">
    <property type="component" value="Unassembled WGS sequence"/>
</dbReference>
<evidence type="ECO:0000313" key="3">
    <source>
        <dbReference type="EMBL" id="KXX74104.1"/>
    </source>
</evidence>
<feature type="region of interest" description="Disordered" evidence="1">
    <location>
        <begin position="134"/>
        <end position="159"/>
    </location>
</feature>
<evidence type="ECO:0000256" key="2">
    <source>
        <dbReference type="SAM" id="SignalP"/>
    </source>
</evidence>
<comment type="caution">
    <text evidence="3">The sequence shown here is derived from an EMBL/GenBank/DDBJ whole genome shotgun (WGS) entry which is preliminary data.</text>
</comment>
<dbReference type="AlphaFoldDB" id="A0A175VTP7"/>
<evidence type="ECO:0000313" key="4">
    <source>
        <dbReference type="Proteomes" id="UP000078237"/>
    </source>
</evidence>
<feature type="compositionally biased region" description="Basic and acidic residues" evidence="1">
    <location>
        <begin position="148"/>
        <end position="159"/>
    </location>
</feature>
<gene>
    <name evidence="3" type="ORF">MMYC01_208910</name>
</gene>
<feature type="compositionally biased region" description="Acidic residues" evidence="1">
    <location>
        <begin position="138"/>
        <end position="147"/>
    </location>
</feature>
<keyword evidence="2" id="KW-0732">Signal</keyword>
<sequence>MLFQTVFTTAALVGSAIGLALPRSQETRPSSHNPAQERVIRISPFQISNLTAGVVALSHRNFVNFDVTPSPSLPPVRCQALGTTPGKVLSSISRTWCFSLGSNATGDEYDEFNPPATATTPPTSEVWWFSWTMQKNNDDDDDDDDNDDNRGGAELRVGRQLDAHCREEAVHFIPREEMPVVGTDTMFERQVYTGPERFQVEAWRYEEVES</sequence>
<evidence type="ECO:0000256" key="1">
    <source>
        <dbReference type="SAM" id="MobiDB-lite"/>
    </source>
</evidence>
<organism evidence="3 4">
    <name type="scientific">Madurella mycetomatis</name>
    <dbReference type="NCBI Taxonomy" id="100816"/>
    <lineage>
        <taxon>Eukaryota</taxon>
        <taxon>Fungi</taxon>
        <taxon>Dikarya</taxon>
        <taxon>Ascomycota</taxon>
        <taxon>Pezizomycotina</taxon>
        <taxon>Sordariomycetes</taxon>
        <taxon>Sordariomycetidae</taxon>
        <taxon>Sordariales</taxon>
        <taxon>Sordariales incertae sedis</taxon>
        <taxon>Madurella</taxon>
    </lineage>
</organism>
<feature type="chain" id="PRO_5008043357" evidence="2">
    <location>
        <begin position="19"/>
        <end position="210"/>
    </location>
</feature>
<name>A0A175VTP7_9PEZI</name>
<proteinExistence type="predicted"/>
<dbReference type="VEuPathDB" id="FungiDB:MMYC01_208910"/>
<accession>A0A175VTP7</accession>
<reference evidence="3 4" key="1">
    <citation type="journal article" date="2016" name="Genome Announc.">
        <title>Genome Sequence of Madurella mycetomatis mm55, Isolated from a Human Mycetoma Case in Sudan.</title>
        <authorList>
            <person name="Smit S."/>
            <person name="Derks M.F."/>
            <person name="Bervoets S."/>
            <person name="Fahal A."/>
            <person name="van Leeuwen W."/>
            <person name="van Belkum A."/>
            <person name="van de Sande W.W."/>
        </authorList>
    </citation>
    <scope>NUCLEOTIDE SEQUENCE [LARGE SCALE GENOMIC DNA]</scope>
    <source>
        <strain evidence="4">mm55</strain>
    </source>
</reference>
<feature type="signal peptide" evidence="2">
    <location>
        <begin position="1"/>
        <end position="18"/>
    </location>
</feature>
<dbReference type="EMBL" id="LCTW02000386">
    <property type="protein sequence ID" value="KXX74104.1"/>
    <property type="molecule type" value="Genomic_DNA"/>
</dbReference>